<reference evidence="2 3" key="1">
    <citation type="submission" date="2023-06" db="EMBL/GenBank/DDBJ databases">
        <authorList>
            <person name="Feng G."/>
            <person name="Li J."/>
            <person name="Zhu H."/>
        </authorList>
    </citation>
    <scope>NUCLEOTIDE SEQUENCE [LARGE SCALE GENOMIC DNA]</scope>
    <source>
        <strain evidence="2 3">RHCJP20</strain>
    </source>
</reference>
<dbReference type="RefSeq" id="WP_289468819.1">
    <property type="nucleotide sequence ID" value="NZ_JAUCMM010000001.1"/>
</dbReference>
<feature type="region of interest" description="Disordered" evidence="1">
    <location>
        <begin position="234"/>
        <end position="291"/>
    </location>
</feature>
<feature type="region of interest" description="Disordered" evidence="1">
    <location>
        <begin position="145"/>
        <end position="188"/>
    </location>
</feature>
<organism evidence="2 3">
    <name type="scientific">Curtobacterium subtropicum</name>
    <dbReference type="NCBI Taxonomy" id="3055138"/>
    <lineage>
        <taxon>Bacteria</taxon>
        <taxon>Bacillati</taxon>
        <taxon>Actinomycetota</taxon>
        <taxon>Actinomycetes</taxon>
        <taxon>Micrococcales</taxon>
        <taxon>Microbacteriaceae</taxon>
        <taxon>Curtobacterium</taxon>
    </lineage>
</organism>
<keyword evidence="3" id="KW-1185">Reference proteome</keyword>
<protein>
    <recommendedName>
        <fullName evidence="4">DUF2076 domain-containing protein</fullName>
    </recommendedName>
</protein>
<evidence type="ECO:0008006" key="4">
    <source>
        <dbReference type="Google" id="ProtNLM"/>
    </source>
</evidence>
<evidence type="ECO:0000313" key="2">
    <source>
        <dbReference type="EMBL" id="MDM7887052.1"/>
    </source>
</evidence>
<accession>A0ABT7TBV2</accession>
<feature type="compositionally biased region" description="Gly residues" evidence="1">
    <location>
        <begin position="249"/>
        <end position="291"/>
    </location>
</feature>
<sequence>MGFLDRLLGRPDRDRDQQGGWGQPQPPQPPQQPAQQGYRYGQQSYQVPPVQQDGGQQYGGQQYGAQPGQQFGGQQYGTPQWGPGQPGGQQPGGQQAASTEDERAVERYRYLLRTAPPERIEEVHAEAFATLTPEQRRMVYEEFTRSAPDGEAPRGDDPRSLAQAATRSEIRQPGFMERSLGGMNGGAGAMGQRGGPSFGRMIGASILGTVAGYVIGSAIMSAFLPDAGSFDGGTDAAGDGGSEDTGADSGDGGASDAGASDGGGYENAGWDDGGGDFGGGGFGDFGGDFDV</sequence>
<proteinExistence type="predicted"/>
<gene>
    <name evidence="2" type="ORF">QUG98_01175</name>
</gene>
<dbReference type="Proteomes" id="UP001235720">
    <property type="component" value="Unassembled WGS sequence"/>
</dbReference>
<comment type="caution">
    <text evidence="2">The sequence shown here is derived from an EMBL/GenBank/DDBJ whole genome shotgun (WGS) entry which is preliminary data.</text>
</comment>
<feature type="compositionally biased region" description="Low complexity" evidence="1">
    <location>
        <begin position="33"/>
        <end position="55"/>
    </location>
</feature>
<evidence type="ECO:0000313" key="3">
    <source>
        <dbReference type="Proteomes" id="UP001235720"/>
    </source>
</evidence>
<name>A0ABT7TBV2_9MICO</name>
<dbReference type="EMBL" id="JAUCMM010000001">
    <property type="protein sequence ID" value="MDM7887052.1"/>
    <property type="molecule type" value="Genomic_DNA"/>
</dbReference>
<feature type="compositionally biased region" description="Basic and acidic residues" evidence="1">
    <location>
        <begin position="7"/>
        <end position="17"/>
    </location>
</feature>
<evidence type="ECO:0000256" key="1">
    <source>
        <dbReference type="SAM" id="MobiDB-lite"/>
    </source>
</evidence>
<feature type="region of interest" description="Disordered" evidence="1">
    <location>
        <begin position="1"/>
        <end position="103"/>
    </location>
</feature>